<evidence type="ECO:0000256" key="1">
    <source>
        <dbReference type="ARBA" id="ARBA00006198"/>
    </source>
</evidence>
<dbReference type="PANTHER" id="PTHR10088">
    <property type="entry name" value="GLUCOKINASE REGULATORY PROTEIN"/>
    <property type="match status" value="1"/>
</dbReference>
<dbReference type="Gene3D" id="3.30.420.40">
    <property type="match status" value="1"/>
</dbReference>
<accession>A0ABP0AXP6</accession>
<evidence type="ECO:0000256" key="7">
    <source>
        <dbReference type="SAM" id="MobiDB-lite"/>
    </source>
</evidence>
<proteinExistence type="inferred from homology"/>
<dbReference type="SUPFAM" id="SSF53697">
    <property type="entry name" value="SIS domain"/>
    <property type="match status" value="1"/>
</dbReference>
<keyword evidence="10" id="KW-1185">Reference proteome</keyword>
<dbReference type="InterPro" id="IPR043129">
    <property type="entry name" value="ATPase_NBD"/>
</dbReference>
<dbReference type="PROSITE" id="PS01272">
    <property type="entry name" value="GCKR"/>
    <property type="match status" value="1"/>
</dbReference>
<reference evidence="9 10" key="1">
    <citation type="submission" date="2024-01" db="EMBL/GenBank/DDBJ databases">
        <authorList>
            <person name="Allen C."/>
            <person name="Tagirdzhanova G."/>
        </authorList>
    </citation>
    <scope>NUCLEOTIDE SEQUENCE [LARGE SCALE GENOMIC DNA]</scope>
</reference>
<dbReference type="Pfam" id="PF22645">
    <property type="entry name" value="GKRP_SIS_N"/>
    <property type="match status" value="1"/>
</dbReference>
<dbReference type="InterPro" id="IPR005488">
    <property type="entry name" value="Etherase_MurQ"/>
</dbReference>
<evidence type="ECO:0000313" key="10">
    <source>
        <dbReference type="Proteomes" id="UP001642482"/>
    </source>
</evidence>
<dbReference type="Gene3D" id="3.40.50.10490">
    <property type="entry name" value="Glucose-6-phosphate isomerase like protein, domain 1"/>
    <property type="match status" value="1"/>
</dbReference>
<dbReference type="InterPro" id="IPR040190">
    <property type="entry name" value="MURQ/GCKR"/>
</dbReference>
<keyword evidence="4" id="KW-0456">Lyase</keyword>
<evidence type="ECO:0000256" key="6">
    <source>
        <dbReference type="ARBA" id="ARBA00031123"/>
    </source>
</evidence>
<feature type="region of interest" description="Disordered" evidence="7">
    <location>
        <begin position="1"/>
        <end position="41"/>
    </location>
</feature>
<feature type="domain" description="SIS" evidence="8">
    <location>
        <begin position="136"/>
        <end position="300"/>
    </location>
</feature>
<dbReference type="InterPro" id="IPR001347">
    <property type="entry name" value="SIS_dom"/>
</dbReference>
<sequence>MLAAIALSDAGSRPTGLSDHAMNSTPDRDSQQPTTPLRSMLGEPQYGLLGGLCGHKAPASPESMSPEPELAPTLAEPADTMLLGQLQTESCDTAWADRIDTLGTADLCAEFIHHESRVLPAIEVALPVVSALVDALVKRIQAGGRVFYAGAGNSGRVAYMDSSELPATFSADPSKFIALVAGGSQAVVKAREDAEDSEPNGAAALEAYQPTALDAVIGISASGRTPFVLGALRAARSVGALTAGITNCHPSGFGRLGVQYLITALTGPEFVAGSTRLKAGTAAKQILNMISTVTMVRLGKTYRGLMLDVRVRNQKLRVRGRRILRQVCGTGPAYLLTNDETENQDAFLSAPQIPRETDLSAPSSDKAIDAHIQLCGANVKLACAVAISGLDLVSAQARLEHVHGHFHEFLAMSQPSPLLMANQDDDLVLAIDGGGTHCKVAVATRLGEVAHGEAGACNINCVTPDDLVAQIRTAALRALTNLRNARARSAASGGGQQQQTYLIPETTFPRFARVWAGIAGLHYSYNPDALAYRLEALLSVSTRDGTLRLTSDGLLLGACIGVDDSVQGGLSVIAGTGSVAVALRKTASGSVEPISRAGGWGHLLGDHGSAFDVGRRALQAVLVDMEVRADEAALLGDSQDLSRGLDEASDLERAVLASLGANQAKELLPRILHDADREPKHQIAEVARVVTALAFPEAPVDGDIRKFANSRALSILRDAASSLVARIKPLAMSRLCRPNDDVLILSGALQNLPAYRALFLEEWSHQGLPEFRKTIVVKSATDWATNLLLRQVEDGRRARIE</sequence>
<dbReference type="PROSITE" id="PS51464">
    <property type="entry name" value="SIS"/>
    <property type="match status" value="1"/>
</dbReference>
<dbReference type="InterPro" id="IPR002731">
    <property type="entry name" value="ATPase_BadF"/>
</dbReference>
<evidence type="ECO:0000256" key="3">
    <source>
        <dbReference type="ARBA" id="ARBA00014974"/>
    </source>
</evidence>
<name>A0ABP0AXP6_9PEZI</name>
<dbReference type="CDD" id="cd05007">
    <property type="entry name" value="SIS_Etherase"/>
    <property type="match status" value="1"/>
</dbReference>
<feature type="compositionally biased region" description="Polar residues" evidence="7">
    <location>
        <begin position="21"/>
        <end position="37"/>
    </location>
</feature>
<dbReference type="NCBIfam" id="NF003915">
    <property type="entry name" value="PRK05441.1"/>
    <property type="match status" value="1"/>
</dbReference>
<gene>
    <name evidence="9" type="ORF">SEUCBS140593_001387</name>
</gene>
<dbReference type="EMBL" id="CAWUHD010000008">
    <property type="protein sequence ID" value="CAK7212073.1"/>
    <property type="molecule type" value="Genomic_DNA"/>
</dbReference>
<dbReference type="Proteomes" id="UP001642482">
    <property type="component" value="Unassembled WGS sequence"/>
</dbReference>
<dbReference type="Pfam" id="PF01869">
    <property type="entry name" value="BcrAD_BadFG"/>
    <property type="match status" value="1"/>
</dbReference>
<organism evidence="9 10">
    <name type="scientific">Sporothrix eucalyptigena</name>
    <dbReference type="NCBI Taxonomy" id="1812306"/>
    <lineage>
        <taxon>Eukaryota</taxon>
        <taxon>Fungi</taxon>
        <taxon>Dikarya</taxon>
        <taxon>Ascomycota</taxon>
        <taxon>Pezizomycotina</taxon>
        <taxon>Sordariomycetes</taxon>
        <taxon>Sordariomycetidae</taxon>
        <taxon>Ophiostomatales</taxon>
        <taxon>Ophiostomataceae</taxon>
        <taxon>Sporothrix</taxon>
    </lineage>
</organism>
<evidence type="ECO:0000256" key="4">
    <source>
        <dbReference type="ARBA" id="ARBA00023239"/>
    </source>
</evidence>
<protein>
    <recommendedName>
        <fullName evidence="3">N-acetyl-D-glucosamine kinase</fullName>
        <ecNumber evidence="2">2.7.1.59</ecNumber>
    </recommendedName>
    <alternativeName>
        <fullName evidence="6">GlcNAc kinase</fullName>
    </alternativeName>
</protein>
<dbReference type="InterPro" id="IPR046348">
    <property type="entry name" value="SIS_dom_sf"/>
</dbReference>
<evidence type="ECO:0000256" key="2">
    <source>
        <dbReference type="ARBA" id="ARBA00012122"/>
    </source>
</evidence>
<keyword evidence="5" id="KW-0119">Carbohydrate metabolism</keyword>
<dbReference type="SUPFAM" id="SSF53067">
    <property type="entry name" value="Actin-like ATPase domain"/>
    <property type="match status" value="2"/>
</dbReference>
<comment type="similarity">
    <text evidence="1">Belongs to the eukaryotic-type N-acetylglucosamine kinase family.</text>
</comment>
<evidence type="ECO:0000256" key="5">
    <source>
        <dbReference type="ARBA" id="ARBA00023277"/>
    </source>
</evidence>
<evidence type="ECO:0000259" key="8">
    <source>
        <dbReference type="PROSITE" id="PS51464"/>
    </source>
</evidence>
<dbReference type="Gene3D" id="1.10.8.1080">
    <property type="match status" value="1"/>
</dbReference>
<dbReference type="InterPro" id="IPR005486">
    <property type="entry name" value="Glucokinase_regulatory_CS"/>
</dbReference>
<dbReference type="EC" id="2.7.1.59" evidence="2"/>
<dbReference type="PANTHER" id="PTHR10088:SF4">
    <property type="entry name" value="GLUCOKINASE REGULATORY PROTEIN"/>
    <property type="match status" value="1"/>
</dbReference>
<comment type="caution">
    <text evidence="9">The sequence shown here is derived from an EMBL/GenBank/DDBJ whole genome shotgun (WGS) entry which is preliminary data.</text>
</comment>
<evidence type="ECO:0000313" key="9">
    <source>
        <dbReference type="EMBL" id="CAK7212073.1"/>
    </source>
</evidence>